<protein>
    <submittedName>
        <fullName evidence="3">Uncharacterized protein</fullName>
    </submittedName>
</protein>
<name>A0A6J5SG12_9CAUD</name>
<dbReference type="EMBL" id="LR796529">
    <property type="protein sequence ID" value="CAB4149770.1"/>
    <property type="molecule type" value="Genomic_DNA"/>
</dbReference>
<proteinExistence type="predicted"/>
<gene>
    <name evidence="2" type="ORF">UFOVP1081_30</name>
    <name evidence="3" type="ORF">UFOVP1433_30</name>
    <name evidence="1" type="ORF">UFOVP553_30</name>
</gene>
<organism evidence="3">
    <name type="scientific">uncultured Caudovirales phage</name>
    <dbReference type="NCBI Taxonomy" id="2100421"/>
    <lineage>
        <taxon>Viruses</taxon>
        <taxon>Duplodnaviria</taxon>
        <taxon>Heunggongvirae</taxon>
        <taxon>Uroviricota</taxon>
        <taxon>Caudoviricetes</taxon>
        <taxon>Peduoviridae</taxon>
        <taxon>Maltschvirus</taxon>
        <taxon>Maltschvirus maltsch</taxon>
    </lineage>
</organism>
<evidence type="ECO:0000313" key="2">
    <source>
        <dbReference type="EMBL" id="CAB4182967.1"/>
    </source>
</evidence>
<accession>A0A6J5SG12</accession>
<evidence type="ECO:0000313" key="3">
    <source>
        <dbReference type="EMBL" id="CAB4212874.1"/>
    </source>
</evidence>
<dbReference type="EMBL" id="LR797038">
    <property type="protein sequence ID" value="CAB4182967.1"/>
    <property type="molecule type" value="Genomic_DNA"/>
</dbReference>
<sequence>MKNLFLVLMFVFAALPAAAQQAGCVNATPCVQTNSFVPSGSTSLAVSAASSRVALPTAGSNLTAVVTNSGAAVSYIVLGGSTVTATASNIPVQPGQTVTLLQAANTYVAGITASGTSSLLIQSGTGVPVVSTISGTVNTSATFSGAIPAGSNLIGSVNALPKASASVTTAGCTVGVASAQCLAAAAAVSTLTIQNTSAATNLACKWGGTAILNDSGSFMLAPGQARQWGVSTAGLPNNALNCIASVAATPLYVEYN</sequence>
<evidence type="ECO:0000313" key="1">
    <source>
        <dbReference type="EMBL" id="CAB4149770.1"/>
    </source>
</evidence>
<dbReference type="EMBL" id="LR797392">
    <property type="protein sequence ID" value="CAB4212874.1"/>
    <property type="molecule type" value="Genomic_DNA"/>
</dbReference>
<reference evidence="3" key="1">
    <citation type="submission" date="2020-05" db="EMBL/GenBank/DDBJ databases">
        <authorList>
            <person name="Chiriac C."/>
            <person name="Salcher M."/>
            <person name="Ghai R."/>
            <person name="Kavagutti S V."/>
        </authorList>
    </citation>
    <scope>NUCLEOTIDE SEQUENCE</scope>
</reference>